<evidence type="ECO:0000313" key="2">
    <source>
        <dbReference type="Proteomes" id="UP001194468"/>
    </source>
</evidence>
<reference evidence="1" key="2">
    <citation type="journal article" date="2020" name="Nat. Commun.">
        <title>Large-scale genome sequencing of mycorrhizal fungi provides insights into the early evolution of symbiotic traits.</title>
        <authorList>
            <person name="Miyauchi S."/>
            <person name="Kiss E."/>
            <person name="Kuo A."/>
            <person name="Drula E."/>
            <person name="Kohler A."/>
            <person name="Sanchez-Garcia M."/>
            <person name="Morin E."/>
            <person name="Andreopoulos B."/>
            <person name="Barry K.W."/>
            <person name="Bonito G."/>
            <person name="Buee M."/>
            <person name="Carver A."/>
            <person name="Chen C."/>
            <person name="Cichocki N."/>
            <person name="Clum A."/>
            <person name="Culley D."/>
            <person name="Crous P.W."/>
            <person name="Fauchery L."/>
            <person name="Girlanda M."/>
            <person name="Hayes R.D."/>
            <person name="Keri Z."/>
            <person name="LaButti K."/>
            <person name="Lipzen A."/>
            <person name="Lombard V."/>
            <person name="Magnuson J."/>
            <person name="Maillard F."/>
            <person name="Murat C."/>
            <person name="Nolan M."/>
            <person name="Ohm R.A."/>
            <person name="Pangilinan J."/>
            <person name="Pereira M.F."/>
            <person name="Perotto S."/>
            <person name="Peter M."/>
            <person name="Pfister S."/>
            <person name="Riley R."/>
            <person name="Sitrit Y."/>
            <person name="Stielow J.B."/>
            <person name="Szollosi G."/>
            <person name="Zifcakova L."/>
            <person name="Stursova M."/>
            <person name="Spatafora J.W."/>
            <person name="Tedersoo L."/>
            <person name="Vaario L.M."/>
            <person name="Yamada A."/>
            <person name="Yan M."/>
            <person name="Wang P."/>
            <person name="Xu J."/>
            <person name="Bruns T."/>
            <person name="Baldrian P."/>
            <person name="Vilgalys R."/>
            <person name="Dunand C."/>
            <person name="Henrissat B."/>
            <person name="Grigoriev I.V."/>
            <person name="Hibbett D."/>
            <person name="Nagy L.G."/>
            <person name="Martin F.M."/>
        </authorList>
    </citation>
    <scope>NUCLEOTIDE SEQUENCE</scope>
    <source>
        <strain evidence="1">BED1</strain>
    </source>
</reference>
<dbReference type="EMBL" id="WHUW01000085">
    <property type="protein sequence ID" value="KAF8426815.1"/>
    <property type="molecule type" value="Genomic_DNA"/>
</dbReference>
<keyword evidence="2" id="KW-1185">Reference proteome</keyword>
<dbReference type="Proteomes" id="UP001194468">
    <property type="component" value="Unassembled WGS sequence"/>
</dbReference>
<reference evidence="1" key="1">
    <citation type="submission" date="2019-10" db="EMBL/GenBank/DDBJ databases">
        <authorList>
            <consortium name="DOE Joint Genome Institute"/>
            <person name="Kuo A."/>
            <person name="Miyauchi S."/>
            <person name="Kiss E."/>
            <person name="Drula E."/>
            <person name="Kohler A."/>
            <person name="Sanchez-Garcia M."/>
            <person name="Andreopoulos B."/>
            <person name="Barry K.W."/>
            <person name="Bonito G."/>
            <person name="Buee M."/>
            <person name="Carver A."/>
            <person name="Chen C."/>
            <person name="Cichocki N."/>
            <person name="Clum A."/>
            <person name="Culley D."/>
            <person name="Crous P.W."/>
            <person name="Fauchery L."/>
            <person name="Girlanda M."/>
            <person name="Hayes R."/>
            <person name="Keri Z."/>
            <person name="LaButti K."/>
            <person name="Lipzen A."/>
            <person name="Lombard V."/>
            <person name="Magnuson J."/>
            <person name="Maillard F."/>
            <person name="Morin E."/>
            <person name="Murat C."/>
            <person name="Nolan M."/>
            <person name="Ohm R."/>
            <person name="Pangilinan J."/>
            <person name="Pereira M."/>
            <person name="Perotto S."/>
            <person name="Peter M."/>
            <person name="Riley R."/>
            <person name="Sitrit Y."/>
            <person name="Stielow B."/>
            <person name="Szollosi G."/>
            <person name="Zifcakova L."/>
            <person name="Stursova M."/>
            <person name="Spatafora J.W."/>
            <person name="Tedersoo L."/>
            <person name="Vaario L.-M."/>
            <person name="Yamada A."/>
            <person name="Yan M."/>
            <person name="Wang P."/>
            <person name="Xu J."/>
            <person name="Bruns T."/>
            <person name="Baldrian P."/>
            <person name="Vilgalys R."/>
            <person name="Henrissat B."/>
            <person name="Grigoriev I.V."/>
            <person name="Hibbett D."/>
            <person name="Nagy L.G."/>
            <person name="Martin F.M."/>
        </authorList>
    </citation>
    <scope>NUCLEOTIDE SEQUENCE</scope>
    <source>
        <strain evidence="1">BED1</strain>
    </source>
</reference>
<evidence type="ECO:0000313" key="1">
    <source>
        <dbReference type="EMBL" id="KAF8426815.1"/>
    </source>
</evidence>
<protein>
    <submittedName>
        <fullName evidence="1">Uncharacterized protein</fullName>
    </submittedName>
</protein>
<proteinExistence type="predicted"/>
<accession>A0AAD4BFR0</accession>
<comment type="caution">
    <text evidence="1">The sequence shown here is derived from an EMBL/GenBank/DDBJ whole genome shotgun (WGS) entry which is preliminary data.</text>
</comment>
<sequence length="81" mass="8833">MDAGRGVLNSVNCKTQTENSFWDRSLRTTRRGSLMEEGESPMSPALKDSTFSDGTFIPKGALIAAALPSGCTIYFRLQICQ</sequence>
<gene>
    <name evidence="1" type="ORF">L210DRAFT_3565884</name>
</gene>
<organism evidence="1 2">
    <name type="scientific">Boletus edulis BED1</name>
    <dbReference type="NCBI Taxonomy" id="1328754"/>
    <lineage>
        <taxon>Eukaryota</taxon>
        <taxon>Fungi</taxon>
        <taxon>Dikarya</taxon>
        <taxon>Basidiomycota</taxon>
        <taxon>Agaricomycotina</taxon>
        <taxon>Agaricomycetes</taxon>
        <taxon>Agaricomycetidae</taxon>
        <taxon>Boletales</taxon>
        <taxon>Boletineae</taxon>
        <taxon>Boletaceae</taxon>
        <taxon>Boletoideae</taxon>
        <taxon>Boletus</taxon>
    </lineage>
</organism>
<name>A0AAD4BFR0_BOLED</name>
<dbReference type="AlphaFoldDB" id="A0AAD4BFR0"/>